<dbReference type="CDD" id="cd00207">
    <property type="entry name" value="fer2"/>
    <property type="match status" value="1"/>
</dbReference>
<evidence type="ECO:0000313" key="2">
    <source>
        <dbReference type="EMBL" id="AMK59113.1"/>
    </source>
</evidence>
<evidence type="ECO:0000259" key="1">
    <source>
        <dbReference type="PROSITE" id="PS51085"/>
    </source>
</evidence>
<sequence>MRFEVLIDGNGNAFHCATDQPVLSAMTNTNQRGIQVGCRSGGCGVCRVRVLSGRYRLGQMSNTQAPKDQVDLGFVLACRLYPESDLRIVPVGRLVAVAADAISRGCPSRRPDETTEPSVR</sequence>
<dbReference type="InterPro" id="IPR036010">
    <property type="entry name" value="2Fe-2S_ferredoxin-like_sf"/>
</dbReference>
<dbReference type="Gene3D" id="3.10.20.30">
    <property type="match status" value="1"/>
</dbReference>
<dbReference type="InterPro" id="IPR001041">
    <property type="entry name" value="2Fe-2S_ferredoxin-type"/>
</dbReference>
<name>A0A126SXU1_9BACT</name>
<accession>A0A126SXU1</accession>
<dbReference type="InterPro" id="IPR012675">
    <property type="entry name" value="Beta-grasp_dom_sf"/>
</dbReference>
<dbReference type="PROSITE" id="PS00197">
    <property type="entry name" value="2FE2S_FER_1"/>
    <property type="match status" value="1"/>
</dbReference>
<feature type="domain" description="2Fe-2S ferredoxin-type" evidence="1">
    <location>
        <begin position="1"/>
        <end position="94"/>
    </location>
</feature>
<dbReference type="SUPFAM" id="SSF54292">
    <property type="entry name" value="2Fe-2S ferredoxin-like"/>
    <property type="match status" value="1"/>
</dbReference>
<dbReference type="InterPro" id="IPR006058">
    <property type="entry name" value="2Fe2S_fd_BS"/>
</dbReference>
<dbReference type="AlphaFoldDB" id="A0A126SXU1"/>
<protein>
    <submittedName>
        <fullName evidence="2">Ferredoxin</fullName>
    </submittedName>
</protein>
<reference evidence="2" key="1">
    <citation type="journal article" date="2016" name="Appl. Environ. Microbiol.">
        <title>Functional Metagenomics of a Biostimulated Petroleum-Contaminated Soil Reveals an Extraordinary Diversity of Extradiol Dioxygenases.</title>
        <authorList>
            <person name="Terron-Gonzalez L."/>
            <person name="Martin-Cabello G."/>
            <person name="Ferrer M."/>
            <person name="Santero E."/>
        </authorList>
    </citation>
    <scope>NUCLEOTIDE SEQUENCE</scope>
</reference>
<organism evidence="2">
    <name type="scientific">uncultured bacterium UPO41</name>
    <dbReference type="NCBI Taxonomy" id="1776966"/>
    <lineage>
        <taxon>Bacteria</taxon>
        <taxon>environmental samples</taxon>
    </lineage>
</organism>
<proteinExistence type="predicted"/>
<dbReference type="EMBL" id="KU144969">
    <property type="protein sequence ID" value="AMK59113.1"/>
    <property type="molecule type" value="Genomic_DNA"/>
</dbReference>
<dbReference type="GO" id="GO:0051537">
    <property type="term" value="F:2 iron, 2 sulfur cluster binding"/>
    <property type="evidence" value="ECO:0007669"/>
    <property type="project" value="InterPro"/>
</dbReference>
<dbReference type="Pfam" id="PF00111">
    <property type="entry name" value="Fer2"/>
    <property type="match status" value="1"/>
</dbReference>
<dbReference type="PROSITE" id="PS51085">
    <property type="entry name" value="2FE2S_FER_2"/>
    <property type="match status" value="1"/>
</dbReference>